<dbReference type="GeneID" id="37500376"/>
<dbReference type="InterPro" id="IPR003593">
    <property type="entry name" value="AAA+_ATPase"/>
</dbReference>
<keyword evidence="4 15" id="KW-0934">Plastid</keyword>
<dbReference type="PANTHER" id="PTHR11638">
    <property type="entry name" value="ATP-DEPENDENT CLP PROTEASE"/>
    <property type="match status" value="1"/>
</dbReference>
<dbReference type="InterPro" id="IPR050130">
    <property type="entry name" value="ClpA_ClpB"/>
</dbReference>
<comment type="function">
    <text evidence="9">May interact with a ClpP-like protease involved in degradation of denatured proteins in the chloroplast.</text>
</comment>
<dbReference type="RefSeq" id="YP_009498036.1">
    <property type="nucleotide sequence ID" value="NC_038051.1"/>
</dbReference>
<reference evidence="15" key="1">
    <citation type="submission" date="2016-07" db="EMBL/GenBank/DDBJ databases">
        <authorList>
            <person name="Ng P.-K."/>
            <person name="Lin S.-M."/>
        </authorList>
    </citation>
    <scope>NUCLEOTIDE SEQUENCE</scope>
</reference>
<dbReference type="InterPro" id="IPR004176">
    <property type="entry name" value="Clp_R_N"/>
</dbReference>
<keyword evidence="7 12" id="KW-0067">ATP-binding</keyword>
<dbReference type="InterPro" id="IPR027417">
    <property type="entry name" value="P-loop_NTPase"/>
</dbReference>
<dbReference type="PROSITE" id="PS50151">
    <property type="entry name" value="UVR"/>
    <property type="match status" value="1"/>
</dbReference>
<evidence type="ECO:0000256" key="2">
    <source>
        <dbReference type="ARBA" id="ARBA00008675"/>
    </source>
</evidence>
<gene>
    <name evidence="15" type="primary">clpC</name>
</gene>
<dbReference type="GO" id="GO:0006508">
    <property type="term" value="P:proteolysis"/>
    <property type="evidence" value="ECO:0007669"/>
    <property type="project" value="UniProtKB-KW"/>
</dbReference>
<evidence type="ECO:0000313" key="15">
    <source>
        <dbReference type="EMBL" id="APR74313.1"/>
    </source>
</evidence>
<dbReference type="Pfam" id="PF10431">
    <property type="entry name" value="ClpB_D2-small"/>
    <property type="match status" value="1"/>
</dbReference>
<dbReference type="CDD" id="cd00009">
    <property type="entry name" value="AAA"/>
    <property type="match status" value="1"/>
</dbReference>
<protein>
    <recommendedName>
        <fullName evidence="10">ATP-dependent Clp protease ATP-binding subunit ClpA homolog</fullName>
    </recommendedName>
</protein>
<dbReference type="InterPro" id="IPR041546">
    <property type="entry name" value="ClpA/ClpB_AAA_lid"/>
</dbReference>
<reference evidence="16" key="2">
    <citation type="submission" date="2016-10" db="EMBL/GenBank/DDBJ databases">
        <title>Early insights into the genome sequencing of Gracilaria changii (Rhodophyta, Gracilariales).</title>
        <authorList>
            <person name="Ho C.-L."/>
        </authorList>
    </citation>
    <scope>NUCLEOTIDE SEQUENCE</scope>
</reference>
<evidence type="ECO:0000256" key="4">
    <source>
        <dbReference type="ARBA" id="ARBA00022640"/>
    </source>
</evidence>
<dbReference type="InterPro" id="IPR003959">
    <property type="entry name" value="ATPase_AAA_core"/>
</dbReference>
<dbReference type="FunFam" id="1.10.1780.10:FF:000004">
    <property type="entry name" value="ATP-dependent Clp protease ATP-binding subunit ClpC"/>
    <property type="match status" value="1"/>
</dbReference>
<dbReference type="Gene3D" id="1.10.8.60">
    <property type="match status" value="2"/>
</dbReference>
<evidence type="ECO:0000256" key="12">
    <source>
        <dbReference type="RuleBase" id="RU004432"/>
    </source>
</evidence>
<evidence type="ECO:0000256" key="9">
    <source>
        <dbReference type="ARBA" id="ARBA00053840"/>
    </source>
</evidence>
<dbReference type="FunFam" id="3.40.50.300:FF:000025">
    <property type="entry name" value="ATP-dependent Clp protease subunit"/>
    <property type="match status" value="1"/>
</dbReference>
<reference evidence="15" key="3">
    <citation type="journal article" date="2017" name="BMC Genomics">
        <title>Complete chloroplast genome of Gracilaria firma (Gracilariaceae, Rhodophyta), with discussion on the use of chloroplast phylogenomics in the subclass Rhodymeniophycidae.</title>
        <authorList>
            <person name="Ng P.K."/>
            <person name="Lin S.M."/>
            <person name="Lim P.E."/>
            <person name="Liu L.C."/>
            <person name="Chen C.M."/>
            <person name="Pai T.W."/>
        </authorList>
    </citation>
    <scope>NUCLEOTIDE SEQUENCE</scope>
</reference>
<proteinExistence type="inferred from homology"/>
<dbReference type="SUPFAM" id="SSF52540">
    <property type="entry name" value="P-loop containing nucleoside triphosphate hydrolases"/>
    <property type="match status" value="2"/>
</dbReference>
<dbReference type="PROSITE" id="PS51903">
    <property type="entry name" value="CLP_R"/>
    <property type="match status" value="1"/>
</dbReference>
<dbReference type="EMBL" id="KY018922">
    <property type="protein sequence ID" value="ART65299.1"/>
    <property type="molecule type" value="Genomic_DNA"/>
</dbReference>
<dbReference type="PRINTS" id="PR00300">
    <property type="entry name" value="CLPPROTEASEA"/>
</dbReference>
<dbReference type="SMART" id="SM00382">
    <property type="entry name" value="AAA"/>
    <property type="match status" value="2"/>
</dbReference>
<sequence>MFERFTEKAIKVIMLAQEEARRLGHNFVGTEQILLGLIGEGTGIAAQVLKSMNVNLKDARIEVEKIIGRGSGFVAVEIPFTPRAKRVLELSLEEARQLGHNYIGTEHLLMGLVREGEGVAARVLENLAVNVASIRTEVIQMLGDNTEATTNGNNNAQTRSKTPTLEEFGSNLTELAIEGILDPVVGRQKEIERVIQILGRRTKNNPVLIGEPGVGKTAIAEGLAQRIANKDIPSILEDKLVVTLDVGLLVAGTKYRGEFEERLKRIMDEIKSANNIILVIDEVHTLIGAGAAEGAIDAANLLKPALARGELQCIGATTLEEYRKHIEKDAALERRFQPVLVGEPSVEETIEILFGLRDRYEKHHQLKMSDAALAAAAKYANQYISDRFLPDKAIDLIDEAGSRVRLLNSQLPPAARELDKELRNVLKTKDEAIRAQKYEKAEQYRTREMEIKAQIAAIAQSKKNEPNLKIEDPIVTEDDIAEIVAFWTGIPVTKLTKSESEKLMHMEETLHSRIIGQDEAVVAVSRAIRRARVGLKNPNRPIASFIFSGPTGVGKTELTKALASYFFGSQEAMVRLDMSEYMERHTVSKLIGSPPGYVGYSEGGYLTEAVRKRPYTVILFDEIEKAHPDIFNLLLQILEDGRLTDAKGRTIDFKNTLLIMTSNIGSKVIEKGGGSLGFEIGESQTESQYNRIRSLVNEELKQYFRPEFLNRLDEIIVFRQLTKDEVREIAEIMLKEVFERIKQQEIELEVTERFKNRLVDEGYNPSYGARPLRRAVMRLLEDSLAEEVLSGKIKAGDSAVVDVTDEGRVTILLGEQLEILQP</sequence>
<name>A0A1P8D682_9FLOR</name>
<accession>A0A2Z2JKW2</accession>
<feature type="domain" description="UVR" evidence="13">
    <location>
        <begin position="419"/>
        <end position="454"/>
    </location>
</feature>
<evidence type="ECO:0000256" key="11">
    <source>
        <dbReference type="PROSITE-ProRule" id="PRU01251"/>
    </source>
</evidence>
<dbReference type="EMBL" id="KX601051">
    <property type="protein sequence ID" value="APR74313.1"/>
    <property type="molecule type" value="Genomic_DNA"/>
</dbReference>
<dbReference type="GO" id="GO:0009507">
    <property type="term" value="C:chloroplast"/>
    <property type="evidence" value="ECO:0007669"/>
    <property type="project" value="UniProtKB-SubCell"/>
</dbReference>
<evidence type="ECO:0000256" key="3">
    <source>
        <dbReference type="ARBA" id="ARBA00022528"/>
    </source>
</evidence>
<dbReference type="SMART" id="SM01086">
    <property type="entry name" value="ClpB_D2-small"/>
    <property type="match status" value="1"/>
</dbReference>
<dbReference type="PROSITE" id="PS00870">
    <property type="entry name" value="CLPAB_1"/>
    <property type="match status" value="1"/>
</dbReference>
<dbReference type="FunFam" id="1.10.8.60:FF:000017">
    <property type="entry name" value="ATP-dependent chaperone ClpB"/>
    <property type="match status" value="1"/>
</dbReference>
<dbReference type="InterPro" id="IPR001943">
    <property type="entry name" value="UVR_dom"/>
</dbReference>
<evidence type="ECO:0000256" key="10">
    <source>
        <dbReference type="ARBA" id="ARBA00068773"/>
    </source>
</evidence>
<accession>A0A1P8D682</accession>
<dbReference type="InterPro" id="IPR028299">
    <property type="entry name" value="ClpA/B_CS2"/>
</dbReference>
<dbReference type="SUPFAM" id="SSF81923">
    <property type="entry name" value="Double Clp-N motif"/>
    <property type="match status" value="1"/>
</dbReference>
<dbReference type="GO" id="GO:0016887">
    <property type="term" value="F:ATP hydrolysis activity"/>
    <property type="evidence" value="ECO:0007669"/>
    <property type="project" value="InterPro"/>
</dbReference>
<dbReference type="InterPro" id="IPR018368">
    <property type="entry name" value="ClpA/B_CS1"/>
</dbReference>
<evidence type="ECO:0000256" key="5">
    <source>
        <dbReference type="ARBA" id="ARBA00022737"/>
    </source>
</evidence>
<dbReference type="Gene3D" id="1.10.1780.10">
    <property type="entry name" value="Clp, N-terminal domain"/>
    <property type="match status" value="1"/>
</dbReference>
<dbReference type="PANTHER" id="PTHR11638:SF155">
    <property type="entry name" value="CHAPERONE PROTEIN CLPC1, CHLOROPLASTIC-LIKE"/>
    <property type="match status" value="1"/>
</dbReference>
<dbReference type="AlphaFoldDB" id="A0A1P8D682"/>
<dbReference type="RefSeq" id="YP_009346778.1">
    <property type="nucleotide sequence ID" value="NC_033877.1"/>
</dbReference>
<keyword evidence="5 11" id="KW-0677">Repeat</keyword>
<keyword evidence="15" id="KW-0378">Hydrolase</keyword>
<dbReference type="GO" id="GO:0008233">
    <property type="term" value="F:peptidase activity"/>
    <property type="evidence" value="ECO:0007669"/>
    <property type="project" value="UniProtKB-KW"/>
</dbReference>
<evidence type="ECO:0000313" key="16">
    <source>
        <dbReference type="EMBL" id="ART65299.1"/>
    </source>
</evidence>
<dbReference type="InterPro" id="IPR036628">
    <property type="entry name" value="Clp_N_dom_sf"/>
</dbReference>
<dbReference type="Pfam" id="PF02861">
    <property type="entry name" value="Clp_N"/>
    <property type="match status" value="1"/>
</dbReference>
<dbReference type="Gene3D" id="4.10.860.10">
    <property type="entry name" value="UVR domain"/>
    <property type="match status" value="1"/>
</dbReference>
<organism evidence="15">
    <name type="scientific">Gracilaria firma</name>
    <dbReference type="NCBI Taxonomy" id="2510791"/>
    <lineage>
        <taxon>Eukaryota</taxon>
        <taxon>Rhodophyta</taxon>
        <taxon>Florideophyceae</taxon>
        <taxon>Rhodymeniophycidae</taxon>
        <taxon>Gracilariales</taxon>
        <taxon>Gracilariaceae</taxon>
        <taxon>Gracilaria</taxon>
    </lineage>
</organism>
<comment type="similarity">
    <text evidence="2 12">Belongs to the ClpA/ClpB family.</text>
</comment>
<evidence type="ECO:0000256" key="8">
    <source>
        <dbReference type="ARBA" id="ARBA00023186"/>
    </source>
</evidence>
<evidence type="ECO:0000256" key="1">
    <source>
        <dbReference type="ARBA" id="ARBA00004229"/>
    </source>
</evidence>
<dbReference type="GO" id="GO:0005524">
    <property type="term" value="F:ATP binding"/>
    <property type="evidence" value="ECO:0007669"/>
    <property type="project" value="UniProtKB-KW"/>
</dbReference>
<comment type="subcellular location">
    <subcellularLocation>
        <location evidence="1">Plastid</location>
        <location evidence="1">Chloroplast</location>
    </subcellularLocation>
</comment>
<evidence type="ECO:0000259" key="13">
    <source>
        <dbReference type="PROSITE" id="PS50151"/>
    </source>
</evidence>
<geneLocation type="plastid" evidence="15"/>
<dbReference type="FunFam" id="3.40.50.300:FF:000010">
    <property type="entry name" value="Chaperone clpB 1, putative"/>
    <property type="match status" value="1"/>
</dbReference>
<feature type="domain" description="Clp R" evidence="14">
    <location>
        <begin position="2"/>
        <end position="144"/>
    </location>
</feature>
<keyword evidence="15" id="KW-0645">Protease</keyword>
<dbReference type="GO" id="GO:0034605">
    <property type="term" value="P:cellular response to heat"/>
    <property type="evidence" value="ECO:0007669"/>
    <property type="project" value="TreeGrafter"/>
</dbReference>
<evidence type="ECO:0000259" key="14">
    <source>
        <dbReference type="PROSITE" id="PS51903"/>
    </source>
</evidence>
<dbReference type="InterPro" id="IPR019489">
    <property type="entry name" value="Clp_ATPase_C"/>
</dbReference>
<evidence type="ECO:0000256" key="6">
    <source>
        <dbReference type="ARBA" id="ARBA00022741"/>
    </source>
</evidence>
<dbReference type="Gene3D" id="3.40.50.300">
    <property type="entry name" value="P-loop containing nucleotide triphosphate hydrolases"/>
    <property type="match status" value="2"/>
</dbReference>
<keyword evidence="8 12" id="KW-0143">Chaperone</keyword>
<evidence type="ECO:0000256" key="7">
    <source>
        <dbReference type="ARBA" id="ARBA00022840"/>
    </source>
</evidence>
<dbReference type="Pfam" id="PF17871">
    <property type="entry name" value="AAA_lid_9"/>
    <property type="match status" value="1"/>
</dbReference>
<dbReference type="PROSITE" id="PS00871">
    <property type="entry name" value="CLPAB_2"/>
    <property type="match status" value="1"/>
</dbReference>
<dbReference type="Pfam" id="PF07724">
    <property type="entry name" value="AAA_2"/>
    <property type="match status" value="1"/>
</dbReference>
<dbReference type="CDD" id="cd19499">
    <property type="entry name" value="RecA-like_ClpB_Hsp104-like"/>
    <property type="match status" value="1"/>
</dbReference>
<keyword evidence="6 12" id="KW-0547">Nucleotide-binding</keyword>
<dbReference type="Pfam" id="PF00004">
    <property type="entry name" value="AAA"/>
    <property type="match status" value="1"/>
</dbReference>
<dbReference type="InterPro" id="IPR001270">
    <property type="entry name" value="ClpA/B"/>
</dbReference>
<dbReference type="GeneID" id="31080600"/>
<keyword evidence="3 16" id="KW-0150">Chloroplast</keyword>